<dbReference type="AlphaFoldDB" id="A0A669P4H1"/>
<dbReference type="RefSeq" id="XP_031465119.1">
    <property type="nucleotide sequence ID" value="XM_031609259.1"/>
</dbReference>
<accession>A0A669P4H1</accession>
<dbReference type="FunFam" id="3.80.10.10:FF:000772">
    <property type="entry name" value="Extracellular matrix protein 2"/>
    <property type="match status" value="1"/>
</dbReference>
<evidence type="ECO:0000313" key="6">
    <source>
        <dbReference type="Ensembl" id="ENSPCLP00000002369.1"/>
    </source>
</evidence>
<dbReference type="SUPFAM" id="SSF52047">
    <property type="entry name" value="RNI-like"/>
    <property type="match status" value="1"/>
</dbReference>
<dbReference type="Gene3D" id="3.80.10.10">
    <property type="entry name" value="Ribonuclease Inhibitor"/>
    <property type="match status" value="3"/>
</dbReference>
<evidence type="ECO:0000259" key="5">
    <source>
        <dbReference type="PROSITE" id="PS50184"/>
    </source>
</evidence>
<feature type="compositionally biased region" description="Acidic residues" evidence="3">
    <location>
        <begin position="281"/>
        <end position="293"/>
    </location>
</feature>
<dbReference type="FunFam" id="3.80.10.10:FF:000130">
    <property type="entry name" value="extracellular matrix protein 2 isoform X1"/>
    <property type="match status" value="1"/>
</dbReference>
<evidence type="ECO:0000256" key="1">
    <source>
        <dbReference type="ARBA" id="ARBA00022614"/>
    </source>
</evidence>
<dbReference type="Gene3D" id="6.20.200.20">
    <property type="match status" value="1"/>
</dbReference>
<organism evidence="6 7">
    <name type="scientific">Phasianus colchicus</name>
    <name type="common">Common pheasant</name>
    <dbReference type="NCBI Taxonomy" id="9054"/>
    <lineage>
        <taxon>Eukaryota</taxon>
        <taxon>Metazoa</taxon>
        <taxon>Chordata</taxon>
        <taxon>Craniata</taxon>
        <taxon>Vertebrata</taxon>
        <taxon>Euteleostomi</taxon>
        <taxon>Archelosauria</taxon>
        <taxon>Archosauria</taxon>
        <taxon>Dinosauria</taxon>
        <taxon>Saurischia</taxon>
        <taxon>Theropoda</taxon>
        <taxon>Coelurosauria</taxon>
        <taxon>Aves</taxon>
        <taxon>Neognathae</taxon>
        <taxon>Galloanserae</taxon>
        <taxon>Galliformes</taxon>
        <taxon>Phasianidae</taxon>
        <taxon>Phasianinae</taxon>
        <taxon>Phasianus</taxon>
    </lineage>
</organism>
<dbReference type="Pfam" id="PF00093">
    <property type="entry name" value="VWC"/>
    <property type="match status" value="1"/>
</dbReference>
<dbReference type="Proteomes" id="UP000472261">
    <property type="component" value="Unplaced"/>
</dbReference>
<feature type="chain" id="PRO_5025339572" evidence="4">
    <location>
        <begin position="23"/>
        <end position="703"/>
    </location>
</feature>
<dbReference type="InterPro" id="IPR043184">
    <property type="entry name" value="ECM2"/>
</dbReference>
<protein>
    <submittedName>
        <fullName evidence="6">Extracellular matrix protein 2</fullName>
    </submittedName>
</protein>
<dbReference type="SMART" id="SM00369">
    <property type="entry name" value="LRR_TYP"/>
    <property type="match status" value="12"/>
</dbReference>
<dbReference type="PANTHER" id="PTHR46544:SF1">
    <property type="entry name" value="EXTRACELLULAR MATRIX PROTEIN 2"/>
    <property type="match status" value="1"/>
</dbReference>
<dbReference type="GO" id="GO:0030198">
    <property type="term" value="P:extracellular matrix organization"/>
    <property type="evidence" value="ECO:0007669"/>
    <property type="project" value="TreeGrafter"/>
</dbReference>
<dbReference type="InterPro" id="IPR001611">
    <property type="entry name" value="Leu-rich_rpt"/>
</dbReference>
<proteinExistence type="predicted"/>
<dbReference type="InterPro" id="IPR032675">
    <property type="entry name" value="LRR_dom_sf"/>
</dbReference>
<gene>
    <name evidence="6" type="primary">ECM2</name>
</gene>
<keyword evidence="4" id="KW-0732">Signal</keyword>
<dbReference type="InterPro" id="IPR003591">
    <property type="entry name" value="Leu-rich_rpt_typical-subtyp"/>
</dbReference>
<feature type="compositionally biased region" description="Basic and acidic residues" evidence="3">
    <location>
        <begin position="271"/>
        <end position="280"/>
    </location>
</feature>
<dbReference type="GeneID" id="116239214"/>
<dbReference type="OrthoDB" id="676979at2759"/>
<dbReference type="GO" id="GO:0010811">
    <property type="term" value="P:positive regulation of cell-substrate adhesion"/>
    <property type="evidence" value="ECO:0007669"/>
    <property type="project" value="TreeGrafter"/>
</dbReference>
<feature type="signal peptide" evidence="4">
    <location>
        <begin position="1"/>
        <end position="22"/>
    </location>
</feature>
<dbReference type="InterPro" id="IPR001007">
    <property type="entry name" value="VWF_dom"/>
</dbReference>
<name>A0A669P4H1_PHACC</name>
<dbReference type="SMART" id="SM00214">
    <property type="entry name" value="VWC"/>
    <property type="match status" value="1"/>
</dbReference>
<dbReference type="PROSITE" id="PS50184">
    <property type="entry name" value="VWFC_2"/>
    <property type="match status" value="1"/>
</dbReference>
<dbReference type="Ensembl" id="ENSPCLT00000003230.1">
    <property type="protein sequence ID" value="ENSPCLP00000002369.1"/>
    <property type="gene ID" value="ENSPCLG00000002002.1"/>
</dbReference>
<keyword evidence="1" id="KW-0433">Leucine-rich repeat</keyword>
<evidence type="ECO:0000313" key="7">
    <source>
        <dbReference type="Proteomes" id="UP000472261"/>
    </source>
</evidence>
<dbReference type="KEGG" id="pcoc:116239214"/>
<dbReference type="PANTHER" id="PTHR46544">
    <property type="entry name" value="EXTRACELLULAR MATRIX PROTEIN 2-RELATED"/>
    <property type="match status" value="1"/>
</dbReference>
<dbReference type="SMART" id="SM00365">
    <property type="entry name" value="LRR_SD22"/>
    <property type="match status" value="5"/>
</dbReference>
<dbReference type="GO" id="GO:0070052">
    <property type="term" value="F:collagen V binding"/>
    <property type="evidence" value="ECO:0007669"/>
    <property type="project" value="TreeGrafter"/>
</dbReference>
<dbReference type="GO" id="GO:0031012">
    <property type="term" value="C:extracellular matrix"/>
    <property type="evidence" value="ECO:0007669"/>
    <property type="project" value="TreeGrafter"/>
</dbReference>
<dbReference type="OMA" id="MTMYNRA"/>
<keyword evidence="7" id="KW-1185">Reference proteome</keyword>
<evidence type="ECO:0000256" key="3">
    <source>
        <dbReference type="SAM" id="MobiDB-lite"/>
    </source>
</evidence>
<dbReference type="CTD" id="1842"/>
<feature type="compositionally biased region" description="Basic and acidic residues" evidence="3">
    <location>
        <begin position="239"/>
        <end position="252"/>
    </location>
</feature>
<reference evidence="6" key="2">
    <citation type="submission" date="2025-09" db="UniProtKB">
        <authorList>
            <consortium name="Ensembl"/>
        </authorList>
    </citation>
    <scope>IDENTIFICATION</scope>
</reference>
<feature type="region of interest" description="Disordered" evidence="3">
    <location>
        <begin position="271"/>
        <end position="296"/>
    </location>
</feature>
<dbReference type="GO" id="GO:0008201">
    <property type="term" value="F:heparin binding"/>
    <property type="evidence" value="ECO:0007669"/>
    <property type="project" value="TreeGrafter"/>
</dbReference>
<feature type="domain" description="VWFC" evidence="5">
    <location>
        <begin position="100"/>
        <end position="157"/>
    </location>
</feature>
<sequence length="703" mass="79916">MQASSFIYYLLLVSLCIDLSQNETNAALRRQRSRMRHRGLRRSSHAGRRLLRQPRMKLPAPAAPSIPLINIDDGVVGVFDSLIGLGGHESSYSVLPGKKGQCTANGMIMFDKAVWSPKPCITCLCSKGEVICDTTMCHPLKCPHTIIPEGECCPVCSDTAPSLDSNIVSLDDIIELSGDSPEPNNLDNPNVLLSARTQTEMDELLRTEVVEIKEKEVHKKGEKRRKKKGKKNQQKYKAHQKEEKPDGRNDEERRRLFEEEELQLEKEVIKKRQGVRTRERDEEEQYESDEDDGTFPIPVPPIEAPPLPAACSISESTVSCINAKLTQMPPISDPDLTSLDLTGNIITTISNEAFNGIPNLEWIDLSKNNISSSGIGPHAFKTLKKLKRLYLDGNMLVHIPSELPSTLEEIKINDNQLHAIDEDALQGLKNLVTLELEGNKLSEANVSPLAFYPLKSLSYLRLGRNKFRIIPQGLPTTLEELYLENNQIEEVSEICFNHTRKINVIVLKHNKLEEHRIAPLAWINQENLESIDLSYNKLYHVPSYLPKSLLHLILIGNQIERIPGYVFGHMKPGLEYLYLSFNKLTDDGIDPVSFFGAYHSLRELFLDHNDLKSVPFGIEEMRKLRFLRLNNNKIRTVPPERICRTHLHDDDVHYNSEEDESEDSRLEHVHLENNYINTRQLSPHSFSCIRSYCSVVLKPQKTK</sequence>
<dbReference type="Pfam" id="PF13855">
    <property type="entry name" value="LRR_8"/>
    <property type="match status" value="4"/>
</dbReference>
<feature type="region of interest" description="Disordered" evidence="3">
    <location>
        <begin position="216"/>
        <end position="252"/>
    </location>
</feature>
<dbReference type="FunFam" id="3.80.10.10:FF:000284">
    <property type="entry name" value="extracellular matrix protein 2 isoform X1"/>
    <property type="match status" value="1"/>
</dbReference>
<reference evidence="6" key="1">
    <citation type="submission" date="2025-08" db="UniProtKB">
        <authorList>
            <consortium name="Ensembl"/>
        </authorList>
    </citation>
    <scope>IDENTIFICATION</scope>
</reference>
<dbReference type="PROSITE" id="PS01208">
    <property type="entry name" value="VWFC_1"/>
    <property type="match status" value="1"/>
</dbReference>
<evidence type="ECO:0000256" key="4">
    <source>
        <dbReference type="SAM" id="SignalP"/>
    </source>
</evidence>
<feature type="compositionally biased region" description="Basic residues" evidence="3">
    <location>
        <begin position="220"/>
        <end position="238"/>
    </location>
</feature>
<keyword evidence="2" id="KW-0677">Repeat</keyword>
<evidence type="ECO:0000256" key="2">
    <source>
        <dbReference type="ARBA" id="ARBA00022737"/>
    </source>
</evidence>
<dbReference type="SUPFAM" id="SSF57603">
    <property type="entry name" value="FnI-like domain"/>
    <property type="match status" value="1"/>
</dbReference>
<dbReference type="PROSITE" id="PS51450">
    <property type="entry name" value="LRR"/>
    <property type="match status" value="5"/>
</dbReference>